<feature type="transmembrane region" description="Helical" evidence="4">
    <location>
        <begin position="167"/>
        <end position="187"/>
    </location>
</feature>
<dbReference type="PROSITE" id="PS51755">
    <property type="entry name" value="OMPR_PHOB"/>
    <property type="match status" value="1"/>
</dbReference>
<dbReference type="GO" id="GO:0006355">
    <property type="term" value="P:regulation of DNA-templated transcription"/>
    <property type="evidence" value="ECO:0007669"/>
    <property type="project" value="InterPro"/>
</dbReference>
<evidence type="ECO:0000256" key="4">
    <source>
        <dbReference type="SAM" id="Phobius"/>
    </source>
</evidence>
<comment type="caution">
    <text evidence="6">The sequence shown here is derived from an EMBL/GenBank/DDBJ whole genome shotgun (WGS) entry which is preliminary data.</text>
</comment>
<dbReference type="GO" id="GO:0000160">
    <property type="term" value="P:phosphorelay signal transduction system"/>
    <property type="evidence" value="ECO:0007669"/>
    <property type="project" value="InterPro"/>
</dbReference>
<dbReference type="RefSeq" id="WP_051155792.1">
    <property type="nucleotide sequence ID" value="NZ_BRLH01000016.1"/>
</dbReference>
<keyword evidence="4" id="KW-1133">Transmembrane helix</keyword>
<dbReference type="AlphaFoldDB" id="A0AAV5N5V4"/>
<keyword evidence="4" id="KW-0812">Transmembrane</keyword>
<keyword evidence="4" id="KW-0472">Membrane</keyword>
<name>A0AAV5N5V4_9GAMM</name>
<dbReference type="InterPro" id="IPR036388">
    <property type="entry name" value="WH-like_DNA-bd_sf"/>
</dbReference>
<evidence type="ECO:0000256" key="3">
    <source>
        <dbReference type="SAM" id="MobiDB-lite"/>
    </source>
</evidence>
<proteinExistence type="predicted"/>
<evidence type="ECO:0000313" key="7">
    <source>
        <dbReference type="Proteomes" id="UP001058124"/>
    </source>
</evidence>
<gene>
    <name evidence="6" type="ORF">SOASR030_36030</name>
</gene>
<dbReference type="SUPFAM" id="SSF46894">
    <property type="entry name" value="C-terminal effector domain of the bipartite response regulators"/>
    <property type="match status" value="1"/>
</dbReference>
<dbReference type="Proteomes" id="UP001058124">
    <property type="component" value="Unassembled WGS sequence"/>
</dbReference>
<evidence type="ECO:0000259" key="5">
    <source>
        <dbReference type="PROSITE" id="PS51755"/>
    </source>
</evidence>
<dbReference type="SMART" id="SM00862">
    <property type="entry name" value="Trans_reg_C"/>
    <property type="match status" value="1"/>
</dbReference>
<sequence length="268" mass="30103">MLQDEMSVVVLSNSSNRLLYELLYDYGQTVSRDTLFQNVWDKHGLVSSNSNLNHYISQLRKSLTSFGLNDKVIITVPKVGFRFSDTIPVVLISEEGDSPRAKEDEPSTYSVDREIDKLASEILTKTAGRASSEDEESEQPTISTPEPAVIKVDNGRPQRLSGGSKRFSFLLLASLIFALALGAYYVWKGEVKSKDAILSFKHECHVYTFSQRQASPGSLRKEIELLMKNRDILCADGQFIMMNVNAESSASLCSIMDDRMFYCEKIRS</sequence>
<dbReference type="CDD" id="cd00383">
    <property type="entry name" value="trans_reg_C"/>
    <property type="match status" value="1"/>
</dbReference>
<evidence type="ECO:0000313" key="6">
    <source>
        <dbReference type="EMBL" id="GKX57491.1"/>
    </source>
</evidence>
<keyword evidence="7" id="KW-1185">Reference proteome</keyword>
<protein>
    <recommendedName>
        <fullName evidence="5">OmpR/PhoB-type domain-containing protein</fullName>
    </recommendedName>
</protein>
<reference evidence="6" key="1">
    <citation type="submission" date="2022-06" db="EMBL/GenBank/DDBJ databases">
        <title>Draft genome sequences of Leminorella grimontii str. JCM5902.</title>
        <authorList>
            <person name="Wakabayashi Y."/>
            <person name="Kojima K."/>
        </authorList>
    </citation>
    <scope>NUCLEOTIDE SEQUENCE</scope>
    <source>
        <strain evidence="6">JCM 5902</strain>
    </source>
</reference>
<dbReference type="InterPro" id="IPR001867">
    <property type="entry name" value="OmpR/PhoB-type_DNA-bd"/>
</dbReference>
<organism evidence="6 7">
    <name type="scientific">Leminorella grimontii</name>
    <dbReference type="NCBI Taxonomy" id="82981"/>
    <lineage>
        <taxon>Bacteria</taxon>
        <taxon>Pseudomonadati</taxon>
        <taxon>Pseudomonadota</taxon>
        <taxon>Gammaproteobacteria</taxon>
        <taxon>Enterobacterales</taxon>
        <taxon>Budviciaceae</taxon>
        <taxon>Leminorella</taxon>
    </lineage>
</organism>
<feature type="DNA-binding region" description="OmpR/PhoB-type" evidence="2">
    <location>
        <begin position="1"/>
        <end position="85"/>
    </location>
</feature>
<dbReference type="GO" id="GO:0003677">
    <property type="term" value="F:DNA binding"/>
    <property type="evidence" value="ECO:0007669"/>
    <property type="project" value="UniProtKB-UniRule"/>
</dbReference>
<dbReference type="InterPro" id="IPR016032">
    <property type="entry name" value="Sig_transdc_resp-reg_C-effctor"/>
</dbReference>
<feature type="region of interest" description="Disordered" evidence="3">
    <location>
        <begin position="126"/>
        <end position="155"/>
    </location>
</feature>
<accession>A0AAV5N5V4</accession>
<dbReference type="Gene3D" id="1.10.10.10">
    <property type="entry name" value="Winged helix-like DNA-binding domain superfamily/Winged helix DNA-binding domain"/>
    <property type="match status" value="1"/>
</dbReference>
<feature type="domain" description="OmpR/PhoB-type" evidence="5">
    <location>
        <begin position="1"/>
        <end position="85"/>
    </location>
</feature>
<dbReference type="EMBL" id="BRLH01000016">
    <property type="protein sequence ID" value="GKX57491.1"/>
    <property type="molecule type" value="Genomic_DNA"/>
</dbReference>
<dbReference type="Pfam" id="PF00486">
    <property type="entry name" value="Trans_reg_C"/>
    <property type="match status" value="1"/>
</dbReference>
<keyword evidence="1 2" id="KW-0238">DNA-binding</keyword>
<evidence type="ECO:0000256" key="1">
    <source>
        <dbReference type="ARBA" id="ARBA00023125"/>
    </source>
</evidence>
<evidence type="ECO:0000256" key="2">
    <source>
        <dbReference type="PROSITE-ProRule" id="PRU01091"/>
    </source>
</evidence>